<sequence length="213" mass="24505">MLRLSKKKIEELRLLDPEDAGAEIARLYEQHKAKRREWRAANKEKAYASQVKWKKKNRKKHLAARARERANINADPARRAYRAKYRKEWGEKTGFQSKPRSVEGNRAAARLRYWRVKTKTMAQEKPNDLKAAIRPLVPGYLQPSAKMDVIAAVVELALQNKVAFNKLKDAVKKCVAAYNRQFDQFKNVSIDAPIAGTDGLTRADLLDSETFHF</sequence>
<organism evidence="1 2">
    <name type="scientific">Brucella pseudogrignonensis</name>
    <dbReference type="NCBI Taxonomy" id="419475"/>
    <lineage>
        <taxon>Bacteria</taxon>
        <taxon>Pseudomonadati</taxon>
        <taxon>Pseudomonadota</taxon>
        <taxon>Alphaproteobacteria</taxon>
        <taxon>Hyphomicrobiales</taxon>
        <taxon>Brucellaceae</taxon>
        <taxon>Brucella/Ochrobactrum group</taxon>
        <taxon>Brucella</taxon>
    </lineage>
</organism>
<proteinExistence type="predicted"/>
<keyword evidence="1" id="KW-0449">Lipoprotein</keyword>
<comment type="caution">
    <text evidence="1">The sequence shown here is derived from an EMBL/GenBank/DDBJ whole genome shotgun (WGS) entry which is preliminary data.</text>
</comment>
<dbReference type="EMBL" id="JAVDQT010000001">
    <property type="protein sequence ID" value="MDR6431284.1"/>
    <property type="molecule type" value="Genomic_DNA"/>
</dbReference>
<dbReference type="Proteomes" id="UP001184614">
    <property type="component" value="Unassembled WGS sequence"/>
</dbReference>
<evidence type="ECO:0000313" key="1">
    <source>
        <dbReference type="EMBL" id="MDR6431284.1"/>
    </source>
</evidence>
<name>A0ABU1M5G6_9HYPH</name>
<protein>
    <submittedName>
        <fullName evidence="1">Outer membrane murein-binding lipoprotein Lpp</fullName>
    </submittedName>
</protein>
<gene>
    <name evidence="1" type="ORF">J2782_000989</name>
</gene>
<accession>A0ABU1M5G6</accession>
<reference evidence="1 2" key="1">
    <citation type="submission" date="2023-07" db="EMBL/GenBank/DDBJ databases">
        <title>Sorghum-associated microbial communities from plants grown in Nebraska, USA.</title>
        <authorList>
            <person name="Schachtman D."/>
        </authorList>
    </citation>
    <scope>NUCLEOTIDE SEQUENCE [LARGE SCALE GENOMIC DNA]</scope>
    <source>
        <strain evidence="1 2">DS1730</strain>
    </source>
</reference>
<keyword evidence="2" id="KW-1185">Reference proteome</keyword>
<evidence type="ECO:0000313" key="2">
    <source>
        <dbReference type="Proteomes" id="UP001184614"/>
    </source>
</evidence>
<dbReference type="RefSeq" id="WP_310010482.1">
    <property type="nucleotide sequence ID" value="NZ_JAVDQT010000001.1"/>
</dbReference>